<comment type="subcellular location">
    <subcellularLocation>
        <location evidence="6">Cytoplasm</location>
    </subcellularLocation>
    <text evidence="6">Membrane-associated.</text>
</comment>
<organism evidence="7 8">
    <name type="scientific">Candidatus Roizmanbacteria bacterium RIFCSPHIGHO2_02_FULL_43_11</name>
    <dbReference type="NCBI Taxonomy" id="1802043"/>
    <lineage>
        <taxon>Bacteria</taxon>
        <taxon>Candidatus Roizmaniibacteriota</taxon>
    </lineage>
</organism>
<keyword evidence="1 6" id="KW-0963">Cytoplasm</keyword>
<evidence type="ECO:0000256" key="4">
    <source>
        <dbReference type="ARBA" id="ARBA00022960"/>
    </source>
</evidence>
<accession>A0A1F7HDJ5</accession>
<dbReference type="InterPro" id="IPR004753">
    <property type="entry name" value="MreB"/>
</dbReference>
<dbReference type="GO" id="GO:0005737">
    <property type="term" value="C:cytoplasm"/>
    <property type="evidence" value="ECO:0007669"/>
    <property type="project" value="UniProtKB-SubCell"/>
</dbReference>
<evidence type="ECO:0000256" key="6">
    <source>
        <dbReference type="HAMAP-Rule" id="MF_02207"/>
    </source>
</evidence>
<dbReference type="Proteomes" id="UP000178098">
    <property type="component" value="Unassembled WGS sequence"/>
</dbReference>
<dbReference type="AlphaFoldDB" id="A0A1F7HDJ5"/>
<dbReference type="InterPro" id="IPR056546">
    <property type="entry name" value="MreB_MamK-like"/>
</dbReference>
<dbReference type="HAMAP" id="MF_02207">
    <property type="entry name" value="MreB"/>
    <property type="match status" value="1"/>
</dbReference>
<dbReference type="Pfam" id="PF06723">
    <property type="entry name" value="MreB_Mbl"/>
    <property type="match status" value="1"/>
</dbReference>
<gene>
    <name evidence="6" type="primary">mreB</name>
    <name evidence="7" type="ORF">A3D08_02180</name>
</gene>
<comment type="subunit">
    <text evidence="6">Forms polymers.</text>
</comment>
<dbReference type="GO" id="GO:0000902">
    <property type="term" value="P:cell morphogenesis"/>
    <property type="evidence" value="ECO:0007669"/>
    <property type="project" value="InterPro"/>
</dbReference>
<keyword evidence="2 6" id="KW-0547">Nucleotide-binding</keyword>
<keyword evidence="3 6" id="KW-0067">ATP-binding</keyword>
<dbReference type="SUPFAM" id="SSF53067">
    <property type="entry name" value="Actin-like ATPase domain"/>
    <property type="match status" value="2"/>
</dbReference>
<dbReference type="InterPro" id="IPR043129">
    <property type="entry name" value="ATPase_NBD"/>
</dbReference>
<evidence type="ECO:0000256" key="1">
    <source>
        <dbReference type="ARBA" id="ARBA00022490"/>
    </source>
</evidence>
<keyword evidence="4 6" id="KW-0133">Cell shape</keyword>
<dbReference type="PANTHER" id="PTHR42749">
    <property type="entry name" value="CELL SHAPE-DETERMINING PROTEIN MREB"/>
    <property type="match status" value="1"/>
</dbReference>
<dbReference type="EMBL" id="MFZT01000049">
    <property type="protein sequence ID" value="OGK29357.1"/>
    <property type="molecule type" value="Genomic_DNA"/>
</dbReference>
<reference evidence="7 8" key="1">
    <citation type="journal article" date="2016" name="Nat. Commun.">
        <title>Thousands of microbial genomes shed light on interconnected biogeochemical processes in an aquifer system.</title>
        <authorList>
            <person name="Anantharaman K."/>
            <person name="Brown C.T."/>
            <person name="Hug L.A."/>
            <person name="Sharon I."/>
            <person name="Castelle C.J."/>
            <person name="Probst A.J."/>
            <person name="Thomas B.C."/>
            <person name="Singh A."/>
            <person name="Wilkins M.J."/>
            <person name="Karaoz U."/>
            <person name="Brodie E.L."/>
            <person name="Williams K.H."/>
            <person name="Hubbard S.S."/>
            <person name="Banfield J.F."/>
        </authorList>
    </citation>
    <scope>NUCLEOTIDE SEQUENCE [LARGE SCALE GENOMIC DNA]</scope>
</reference>
<feature type="binding site" evidence="6">
    <location>
        <begin position="182"/>
        <end position="184"/>
    </location>
    <ligand>
        <name>ATP</name>
        <dbReference type="ChEBI" id="CHEBI:30616"/>
    </ligand>
</feature>
<dbReference type="GO" id="GO:0008360">
    <property type="term" value="P:regulation of cell shape"/>
    <property type="evidence" value="ECO:0007669"/>
    <property type="project" value="UniProtKB-UniRule"/>
</dbReference>
<comment type="caution">
    <text evidence="6">Lacks conserved residue(s) required for the propagation of feature annotation.</text>
</comment>
<dbReference type="CDD" id="cd10225">
    <property type="entry name" value="ASKHA_NBD_MreB-like"/>
    <property type="match status" value="1"/>
</dbReference>
<dbReference type="PRINTS" id="PR01652">
    <property type="entry name" value="SHAPEPROTEIN"/>
</dbReference>
<dbReference type="Gene3D" id="3.30.420.40">
    <property type="match status" value="2"/>
</dbReference>
<dbReference type="GO" id="GO:0005524">
    <property type="term" value="F:ATP binding"/>
    <property type="evidence" value="ECO:0007669"/>
    <property type="project" value="UniProtKB-KW"/>
</dbReference>
<evidence type="ECO:0000313" key="8">
    <source>
        <dbReference type="Proteomes" id="UP000178098"/>
    </source>
</evidence>
<evidence type="ECO:0000256" key="3">
    <source>
        <dbReference type="ARBA" id="ARBA00022840"/>
    </source>
</evidence>
<dbReference type="PANTHER" id="PTHR42749:SF1">
    <property type="entry name" value="CELL SHAPE-DETERMINING PROTEIN MREB"/>
    <property type="match status" value="1"/>
</dbReference>
<evidence type="ECO:0000313" key="7">
    <source>
        <dbReference type="EMBL" id="OGK29357.1"/>
    </source>
</evidence>
<name>A0A1F7HDJ5_9BACT</name>
<feature type="binding site" evidence="6">
    <location>
        <begin position="230"/>
        <end position="233"/>
    </location>
    <ligand>
        <name>ATP</name>
        <dbReference type="ChEBI" id="CHEBI:30616"/>
    </ligand>
</feature>
<protein>
    <recommendedName>
        <fullName evidence="6">Cell shape-determining protein MreB</fullName>
    </recommendedName>
</protein>
<proteinExistence type="inferred from homology"/>
<evidence type="ECO:0000256" key="2">
    <source>
        <dbReference type="ARBA" id="ARBA00022741"/>
    </source>
</evidence>
<evidence type="ECO:0000256" key="5">
    <source>
        <dbReference type="ARBA" id="ARBA00023458"/>
    </source>
</evidence>
<comment type="function">
    <text evidence="6">Forms membrane-associated dynamic filaments that are essential for cell shape determination. Acts by regulating cell wall synthesis and cell elongation, and thus cell shape. A feedback loop between cell geometry and MreB localization may maintain elongated cell shape by targeting cell wall growth to regions of negative cell wall curvature.</text>
</comment>
<comment type="caution">
    <text evidence="7">The sequence shown here is derived from an EMBL/GenBank/DDBJ whole genome shotgun (WGS) entry which is preliminary data.</text>
</comment>
<comment type="similarity">
    <text evidence="5 6">Belongs to the FtsA/MreB family.</text>
</comment>
<sequence length="350" mass="38282">MRPILSKISQTMQHIWQAPSFISQTRVAIDLGTSMTRIAIDEKGVVLREPTYVGLNTRTGQILFLGDEAKQIYGKAPEFIKVIKPIEHSIISDFDGTVALIQNFLKKAVYPYYHVSFIRKGLAAHTAVPSSATEVEQKALNEALIKAGFQNVHILERAVVAALGAGLDVHTNRPVFVVDMGAGSIEIAIIIMGGIVSARVLKFGGDHMDKLIYNYLHLKYGLIIGEQTAEQLKNELYSLLDSKAVKAIRGKSLENGLPKSVKVTSYDIKEALSIPLNHVIDGIKEIIETSPPEIIDGLIRTGAVLTGHLARFPGIDTFISQEVKVPVTVSKNPEDATIYGLSSIISKLYK</sequence>